<dbReference type="Proteomes" id="UP000824881">
    <property type="component" value="Unassembled WGS sequence"/>
</dbReference>
<keyword evidence="2" id="KW-1185">Reference proteome</keyword>
<evidence type="ECO:0000313" key="2">
    <source>
        <dbReference type="Proteomes" id="UP000824881"/>
    </source>
</evidence>
<evidence type="ECO:0000313" key="1">
    <source>
        <dbReference type="EMBL" id="KAG9221578.1"/>
    </source>
</evidence>
<name>A0ACB7IVN5_PLECO</name>
<accession>A0ACB7IVN5</accession>
<protein>
    <submittedName>
        <fullName evidence="1">Uncharacterized protein</fullName>
    </submittedName>
</protein>
<gene>
    <name evidence="1" type="ORF">CCMSSC00406_0007217</name>
</gene>
<organism evidence="1 2">
    <name type="scientific">Pleurotus cornucopiae</name>
    <name type="common">Cornucopia mushroom</name>
    <dbReference type="NCBI Taxonomy" id="5321"/>
    <lineage>
        <taxon>Eukaryota</taxon>
        <taxon>Fungi</taxon>
        <taxon>Dikarya</taxon>
        <taxon>Basidiomycota</taxon>
        <taxon>Agaricomycotina</taxon>
        <taxon>Agaricomycetes</taxon>
        <taxon>Agaricomycetidae</taxon>
        <taxon>Agaricales</taxon>
        <taxon>Pleurotineae</taxon>
        <taxon>Pleurotaceae</taxon>
        <taxon>Pleurotus</taxon>
    </lineage>
</organism>
<comment type="caution">
    <text evidence="1">The sequence shown here is derived from an EMBL/GenBank/DDBJ whole genome shotgun (WGS) entry which is preliminary data.</text>
</comment>
<proteinExistence type="predicted"/>
<sequence length="239" mass="26780">MGRGRPKIYLTAEEKLLANRAKSKRSYYKNKLSVCARTATPEVSQTAAPPAYKPTGRPRLYRTPEEKAAANCAKSKCSYNKCKIAISARKAVRYRAETRRRPSLFKGSRREPPPNDDPVTVAGWMKIVSKTSAEFNARTRGSPQSYLEDLCQNYMVSHRKDKLADACIHLEGFRNVTTHCLNGILQLAGVGKELGVVQTLGRAVGEVLAWLEDVMCSVMCGYSEVMDMHRTRQLMYQSP</sequence>
<reference evidence="1 2" key="1">
    <citation type="journal article" date="2021" name="Appl. Environ. Microbiol.">
        <title>Genetic linkage and physical mapping for an oyster mushroom Pleurotus cornucopiae and QTL analysis for the trait cap color.</title>
        <authorList>
            <person name="Zhang Y."/>
            <person name="Gao W."/>
            <person name="Sonnenberg A."/>
            <person name="Chen Q."/>
            <person name="Zhang J."/>
            <person name="Huang C."/>
        </authorList>
    </citation>
    <scope>NUCLEOTIDE SEQUENCE [LARGE SCALE GENOMIC DNA]</scope>
    <source>
        <strain evidence="1">CCMSSC00406</strain>
    </source>
</reference>
<dbReference type="EMBL" id="WQMT02000006">
    <property type="protein sequence ID" value="KAG9221578.1"/>
    <property type="molecule type" value="Genomic_DNA"/>
</dbReference>